<evidence type="ECO:0000313" key="5">
    <source>
        <dbReference type="Proteomes" id="UP001497623"/>
    </source>
</evidence>
<evidence type="ECO:0000256" key="1">
    <source>
        <dbReference type="ARBA" id="ARBA00022614"/>
    </source>
</evidence>
<feature type="non-terminal residue" evidence="4">
    <location>
        <position position="201"/>
    </location>
</feature>
<dbReference type="InterPro" id="IPR050333">
    <property type="entry name" value="SLRP"/>
</dbReference>
<dbReference type="SUPFAM" id="SSF52058">
    <property type="entry name" value="L domain-like"/>
    <property type="match status" value="1"/>
</dbReference>
<proteinExistence type="predicted"/>
<evidence type="ECO:0000256" key="3">
    <source>
        <dbReference type="SAM" id="SignalP"/>
    </source>
</evidence>
<comment type="caution">
    <text evidence="4">The sequence shown here is derived from an EMBL/GenBank/DDBJ whole genome shotgun (WGS) entry which is preliminary data.</text>
</comment>
<keyword evidence="1" id="KW-0433">Leucine-rich repeat</keyword>
<dbReference type="Proteomes" id="UP001497623">
    <property type="component" value="Unassembled WGS sequence"/>
</dbReference>
<reference evidence="4 5" key="1">
    <citation type="submission" date="2024-05" db="EMBL/GenBank/DDBJ databases">
        <authorList>
            <person name="Wallberg A."/>
        </authorList>
    </citation>
    <scope>NUCLEOTIDE SEQUENCE [LARGE SCALE GENOMIC DNA]</scope>
</reference>
<evidence type="ECO:0000256" key="2">
    <source>
        <dbReference type="ARBA" id="ARBA00022737"/>
    </source>
</evidence>
<organism evidence="4 5">
    <name type="scientific">Meganyctiphanes norvegica</name>
    <name type="common">Northern krill</name>
    <name type="synonym">Thysanopoda norvegica</name>
    <dbReference type="NCBI Taxonomy" id="48144"/>
    <lineage>
        <taxon>Eukaryota</taxon>
        <taxon>Metazoa</taxon>
        <taxon>Ecdysozoa</taxon>
        <taxon>Arthropoda</taxon>
        <taxon>Crustacea</taxon>
        <taxon>Multicrustacea</taxon>
        <taxon>Malacostraca</taxon>
        <taxon>Eumalacostraca</taxon>
        <taxon>Eucarida</taxon>
        <taxon>Euphausiacea</taxon>
        <taxon>Euphausiidae</taxon>
        <taxon>Meganyctiphanes</taxon>
    </lineage>
</organism>
<feature type="chain" id="PRO_5043517110" description="Oplophorus-luciferin 2-monooxygenase non-catalytic subunit" evidence="3">
    <location>
        <begin position="24"/>
        <end position="201"/>
    </location>
</feature>
<dbReference type="InterPro" id="IPR032675">
    <property type="entry name" value="LRR_dom_sf"/>
</dbReference>
<dbReference type="PANTHER" id="PTHR45712:SF22">
    <property type="entry name" value="INSULIN-LIKE GROWTH FACTOR-BINDING PROTEIN COMPLEX ACID LABILE SUBUNIT"/>
    <property type="match status" value="1"/>
</dbReference>
<keyword evidence="5" id="KW-1185">Reference proteome</keyword>
<feature type="signal peptide" evidence="3">
    <location>
        <begin position="1"/>
        <end position="23"/>
    </location>
</feature>
<protein>
    <recommendedName>
        <fullName evidence="6">Oplophorus-luciferin 2-monooxygenase non-catalytic subunit</fullName>
    </recommendedName>
</protein>
<gene>
    <name evidence="4" type="ORF">MNOR_LOCUS23219</name>
</gene>
<evidence type="ECO:0000313" key="4">
    <source>
        <dbReference type="EMBL" id="CAL4122497.1"/>
    </source>
</evidence>
<accession>A0AAV2REG9</accession>
<keyword evidence="2" id="KW-0677">Repeat</keyword>
<name>A0AAV2REG9_MEGNR</name>
<dbReference type="PANTHER" id="PTHR45712">
    <property type="entry name" value="AGAP008170-PA"/>
    <property type="match status" value="1"/>
</dbReference>
<dbReference type="EMBL" id="CAXKWB010020270">
    <property type="protein sequence ID" value="CAL4122497.1"/>
    <property type="molecule type" value="Genomic_DNA"/>
</dbReference>
<keyword evidence="3" id="KW-0732">Signal</keyword>
<dbReference type="Gene3D" id="3.80.10.10">
    <property type="entry name" value="Ribonuclease Inhibitor"/>
    <property type="match status" value="1"/>
</dbReference>
<sequence>MDKNHLAIYIILFFANISKTTKAFFAYEENPEQGKVACPAIKDIYPCTCKYDLEEDVLDLDCSNITNEEDLFRIFYNEFHYTTFRRFEIYNNINLTRIPEGVFDKVTFEEIHIIASSITTLEPKAFINSASTLNILNLNTNSISYFPFEILGFYESLEELILYNNFISKIPTIRIPLLRILILDSNAISEIAYGFHFPHTY</sequence>
<dbReference type="AlphaFoldDB" id="A0AAV2REG9"/>
<evidence type="ECO:0008006" key="6">
    <source>
        <dbReference type="Google" id="ProtNLM"/>
    </source>
</evidence>